<reference evidence="1" key="1">
    <citation type="submission" date="2022-02" db="EMBL/GenBank/DDBJ databases">
        <title>Plant Genome Project.</title>
        <authorList>
            <person name="Zhang R.-G."/>
        </authorList>
    </citation>
    <scope>NUCLEOTIDE SEQUENCE</scope>
    <source>
        <strain evidence="1">AT1</strain>
    </source>
</reference>
<gene>
    <name evidence="1" type="ORF">RHMOL_Rhmol10G0121600</name>
</gene>
<proteinExistence type="predicted"/>
<evidence type="ECO:0000313" key="2">
    <source>
        <dbReference type="Proteomes" id="UP001062846"/>
    </source>
</evidence>
<dbReference type="EMBL" id="CM046397">
    <property type="protein sequence ID" value="KAI8534757.1"/>
    <property type="molecule type" value="Genomic_DNA"/>
</dbReference>
<keyword evidence="2" id="KW-1185">Reference proteome</keyword>
<organism evidence="1 2">
    <name type="scientific">Rhododendron molle</name>
    <name type="common">Chinese azalea</name>
    <name type="synonym">Azalea mollis</name>
    <dbReference type="NCBI Taxonomy" id="49168"/>
    <lineage>
        <taxon>Eukaryota</taxon>
        <taxon>Viridiplantae</taxon>
        <taxon>Streptophyta</taxon>
        <taxon>Embryophyta</taxon>
        <taxon>Tracheophyta</taxon>
        <taxon>Spermatophyta</taxon>
        <taxon>Magnoliopsida</taxon>
        <taxon>eudicotyledons</taxon>
        <taxon>Gunneridae</taxon>
        <taxon>Pentapetalae</taxon>
        <taxon>asterids</taxon>
        <taxon>Ericales</taxon>
        <taxon>Ericaceae</taxon>
        <taxon>Ericoideae</taxon>
        <taxon>Rhodoreae</taxon>
        <taxon>Rhododendron</taxon>
    </lineage>
</organism>
<accession>A0ACC0M1M8</accession>
<dbReference type="Proteomes" id="UP001062846">
    <property type="component" value="Chromosome 10"/>
</dbReference>
<evidence type="ECO:0000313" key="1">
    <source>
        <dbReference type="EMBL" id="KAI8534757.1"/>
    </source>
</evidence>
<name>A0ACC0M1M8_RHOML</name>
<protein>
    <submittedName>
        <fullName evidence="1">Uncharacterized protein</fullName>
    </submittedName>
</protein>
<comment type="caution">
    <text evidence="1">The sequence shown here is derived from an EMBL/GenBank/DDBJ whole genome shotgun (WGS) entry which is preliminary data.</text>
</comment>
<sequence length="389" mass="43556">MTQLGDTINTSEEGNFSSQPVSNFMDEYGLGSSQEKNIYHEEVNETMTLLNEMVGETKSVDDNSDVGELMTNPIGLEIEVVIEEQETSMHTSFPREEESILHEEECIVYGCIAGMKRVISISASTGRLDDFCAPQDLWHFKHLLTLQLLIRTSNRYSIFFTFLNTSHIGATLLLPVPPFNQLIVTEGKMTKEEALENMVLILMAQLWQLAQRTTALPLGHGAFTTATTSTLLTEVNLDPNLRNILELKSWPEFHNAVAAGLRLAPIQCDTHGLRRKATEVWKKFLNLASDTQGKLSMTWIIYNKEKPNVIHAGLLLALGLHGHLRVLTITDIYKYYSQEHESTTVGLMLGLAASYRGIMQPAISKVNAFSCWTSVALFFYAFTISTVDD</sequence>